<proteinExistence type="inferred from homology"/>
<reference evidence="10 11" key="1">
    <citation type="submission" date="2020-11" db="EMBL/GenBank/DDBJ databases">
        <title>Enhanced detection system for hospital associated transmission using whole genome sequencing surveillance.</title>
        <authorList>
            <person name="Harrison L.H."/>
            <person name="Van Tyne D."/>
            <person name="Marsh J.W."/>
            <person name="Griffith M.P."/>
            <person name="Snyder D.J."/>
            <person name="Cooper V.S."/>
            <person name="Mustapha M."/>
        </authorList>
    </citation>
    <scope>NUCLEOTIDE SEQUENCE [LARGE SCALE GENOMIC DNA]</scope>
    <source>
        <strain evidence="10 11">SER00227</strain>
    </source>
</reference>
<evidence type="ECO:0000256" key="4">
    <source>
        <dbReference type="ARBA" id="ARBA00022452"/>
    </source>
</evidence>
<dbReference type="InterPro" id="IPR027282">
    <property type="entry name" value="TPS"/>
</dbReference>
<dbReference type="Gene3D" id="2.40.160.50">
    <property type="entry name" value="membrane protein fhac: a member of the omp85/tpsb transporter family"/>
    <property type="match status" value="1"/>
</dbReference>
<comment type="similarity">
    <text evidence="2">Belongs to the TPS (TC 1.B.20) family.</text>
</comment>
<dbReference type="PANTHER" id="PTHR34597">
    <property type="entry name" value="SLR1661 PROTEIN"/>
    <property type="match status" value="1"/>
</dbReference>
<keyword evidence="6" id="KW-0653">Protein transport</keyword>
<protein>
    <submittedName>
        <fullName evidence="10">ShlB/FhaC/HecB family hemolysin secretion/activation protein</fullName>
    </submittedName>
</protein>
<sequence>MLLVFCSSAWCAEITSPADRDSITQQQKTLLEQAQQQREALQNNVELPALPLPVPAAAGAVCQPVRQIVFEGAEHLSWSVKESLARPYRGRCLTLEHINRLVRETTNAYLQRGYVTSQAWLQEQDISRGVLTVSASEGRIESITQNGEQTLALKMAFPGLVGGVLNLRDIEQGMEQLNRLPSQQVTIDIQPGEQPGFSKVVLLRGASRAPVSFSFGADNSGQKSTGTGQMNAAFSLDNPLRLADQWSLSAARNNDFSPHHRSRSLNGSVTLPYGYWLFSYQYAWNDFFQQVPFNGAAYRYLGNNQTQRLGANRTLLRDGKRKLAVDIGLARRTTENKLAGERLGVSSPTLSIASLGLNYSAVAGGGYMTLNPTVSRGLRMLGATADDPQRDGAPRSEFRKLSLSASYFYPLAPSLYYLTSAYGQTSADNLYSGERLSVGGQYSVRGFKEQYLTGNRGAYWRNELNKQLGIVPVIGDVSLTAALDGGWLRSETHRVDGGSIAGAALGLTMNNRMFNQSFTVGKPLAHPSSLKPDIWVAYWQATVML</sequence>
<evidence type="ECO:0000259" key="9">
    <source>
        <dbReference type="PROSITE" id="PS51779"/>
    </source>
</evidence>
<keyword evidence="4" id="KW-1134">Transmembrane beta strand</keyword>
<evidence type="ECO:0000313" key="10">
    <source>
        <dbReference type="EMBL" id="MBH1922524.1"/>
    </source>
</evidence>
<dbReference type="PIRSF" id="PIRSF029745">
    <property type="entry name" value="FhaC"/>
    <property type="match status" value="1"/>
</dbReference>
<evidence type="ECO:0000313" key="11">
    <source>
        <dbReference type="Proteomes" id="UP000635335"/>
    </source>
</evidence>
<keyword evidence="8" id="KW-0998">Cell outer membrane</keyword>
<dbReference type="Pfam" id="PF03865">
    <property type="entry name" value="ShlB"/>
    <property type="match status" value="1"/>
</dbReference>
<evidence type="ECO:0000256" key="3">
    <source>
        <dbReference type="ARBA" id="ARBA00022448"/>
    </source>
</evidence>
<dbReference type="PANTHER" id="PTHR34597:SF3">
    <property type="entry name" value="OUTER MEMBRANE TRANSPORTER CDIB"/>
    <property type="match status" value="1"/>
</dbReference>
<dbReference type="InterPro" id="IPR035251">
    <property type="entry name" value="ShlB_POTRA"/>
</dbReference>
<dbReference type="InterPro" id="IPR051544">
    <property type="entry name" value="TPS_OM_transporter"/>
</dbReference>
<gene>
    <name evidence="10" type="ORF">I5U16_20470</name>
</gene>
<dbReference type="Proteomes" id="UP000635335">
    <property type="component" value="Unassembled WGS sequence"/>
</dbReference>
<dbReference type="InterPro" id="IPR005565">
    <property type="entry name" value="Hemolysn_activator_HlyB_C"/>
</dbReference>
<evidence type="ECO:0000256" key="6">
    <source>
        <dbReference type="ARBA" id="ARBA00022927"/>
    </source>
</evidence>
<dbReference type="PROSITE" id="PS51779">
    <property type="entry name" value="POTRA"/>
    <property type="match status" value="1"/>
</dbReference>
<dbReference type="InterPro" id="IPR013686">
    <property type="entry name" value="Polypept-transport_assoc_ShlB"/>
</dbReference>
<comment type="caution">
    <text evidence="10">The sequence shown here is derived from an EMBL/GenBank/DDBJ whole genome shotgun (WGS) entry which is preliminary data.</text>
</comment>
<dbReference type="Pfam" id="PF17287">
    <property type="entry name" value="POTRA_3"/>
    <property type="match status" value="1"/>
</dbReference>
<feature type="domain" description="POTRA" evidence="9">
    <location>
        <begin position="63"/>
        <end position="138"/>
    </location>
</feature>
<keyword evidence="3" id="KW-0813">Transport</keyword>
<keyword evidence="7" id="KW-0472">Membrane</keyword>
<evidence type="ECO:0000256" key="8">
    <source>
        <dbReference type="ARBA" id="ARBA00023237"/>
    </source>
</evidence>
<evidence type="ECO:0000256" key="2">
    <source>
        <dbReference type="ARBA" id="ARBA00009055"/>
    </source>
</evidence>
<evidence type="ECO:0000256" key="7">
    <source>
        <dbReference type="ARBA" id="ARBA00023136"/>
    </source>
</evidence>
<dbReference type="EMBL" id="JADUMB010000008">
    <property type="protein sequence ID" value="MBH1922524.1"/>
    <property type="molecule type" value="Genomic_DNA"/>
</dbReference>
<accession>A0ABS0M4Q2</accession>
<dbReference type="Gene3D" id="3.10.20.310">
    <property type="entry name" value="membrane protein fhac"/>
    <property type="match status" value="1"/>
</dbReference>
<keyword evidence="5" id="KW-0812">Transmembrane</keyword>
<dbReference type="InterPro" id="IPR034746">
    <property type="entry name" value="POTRA"/>
</dbReference>
<keyword evidence="11" id="KW-1185">Reference proteome</keyword>
<evidence type="ECO:0000256" key="5">
    <source>
        <dbReference type="ARBA" id="ARBA00022692"/>
    </source>
</evidence>
<name>A0ABS0M4Q2_9GAMM</name>
<dbReference type="Pfam" id="PF08479">
    <property type="entry name" value="POTRA_2"/>
    <property type="match status" value="1"/>
</dbReference>
<comment type="subcellular location">
    <subcellularLocation>
        <location evidence="1">Cell outer membrane</location>
    </subcellularLocation>
</comment>
<evidence type="ECO:0000256" key="1">
    <source>
        <dbReference type="ARBA" id="ARBA00004442"/>
    </source>
</evidence>
<organism evidence="10 11">
    <name type="scientific">Serratia surfactantfaciens</name>
    <dbReference type="NCBI Taxonomy" id="2741499"/>
    <lineage>
        <taxon>Bacteria</taxon>
        <taxon>Pseudomonadati</taxon>
        <taxon>Pseudomonadota</taxon>
        <taxon>Gammaproteobacteria</taxon>
        <taxon>Enterobacterales</taxon>
        <taxon>Yersiniaceae</taxon>
        <taxon>Serratia</taxon>
    </lineage>
</organism>